<evidence type="ECO:0000313" key="2">
    <source>
        <dbReference type="EMBL" id="KAK9882816.1"/>
    </source>
</evidence>
<evidence type="ECO:0000256" key="1">
    <source>
        <dbReference type="SAM" id="MobiDB-lite"/>
    </source>
</evidence>
<feature type="region of interest" description="Disordered" evidence="1">
    <location>
        <begin position="60"/>
        <end position="90"/>
    </location>
</feature>
<reference evidence="2 3" key="1">
    <citation type="submission" date="2023-03" db="EMBL/GenBank/DDBJ databases">
        <title>Genome insight into feeding habits of ladybird beetles.</title>
        <authorList>
            <person name="Li H.-S."/>
            <person name="Huang Y.-H."/>
            <person name="Pang H."/>
        </authorList>
    </citation>
    <scope>NUCLEOTIDE SEQUENCE [LARGE SCALE GENOMIC DNA]</scope>
    <source>
        <strain evidence="2">SYSU_2023b</strain>
        <tissue evidence="2">Whole body</tissue>
    </source>
</reference>
<feature type="compositionally biased region" description="Basic and acidic residues" evidence="1">
    <location>
        <begin position="60"/>
        <end position="81"/>
    </location>
</feature>
<feature type="region of interest" description="Disordered" evidence="1">
    <location>
        <begin position="220"/>
        <end position="239"/>
    </location>
</feature>
<protein>
    <submittedName>
        <fullName evidence="2">Uncharacterized protein</fullName>
    </submittedName>
</protein>
<comment type="caution">
    <text evidence="2">The sequence shown here is derived from an EMBL/GenBank/DDBJ whole genome shotgun (WGS) entry which is preliminary data.</text>
</comment>
<organism evidence="2 3">
    <name type="scientific">Henosepilachna vigintioctopunctata</name>
    <dbReference type="NCBI Taxonomy" id="420089"/>
    <lineage>
        <taxon>Eukaryota</taxon>
        <taxon>Metazoa</taxon>
        <taxon>Ecdysozoa</taxon>
        <taxon>Arthropoda</taxon>
        <taxon>Hexapoda</taxon>
        <taxon>Insecta</taxon>
        <taxon>Pterygota</taxon>
        <taxon>Neoptera</taxon>
        <taxon>Endopterygota</taxon>
        <taxon>Coleoptera</taxon>
        <taxon>Polyphaga</taxon>
        <taxon>Cucujiformia</taxon>
        <taxon>Coccinelloidea</taxon>
        <taxon>Coccinellidae</taxon>
        <taxon>Epilachninae</taxon>
        <taxon>Epilachnini</taxon>
        <taxon>Henosepilachna</taxon>
    </lineage>
</organism>
<dbReference type="EMBL" id="JARQZJ010000083">
    <property type="protein sequence ID" value="KAK9882816.1"/>
    <property type="molecule type" value="Genomic_DNA"/>
</dbReference>
<gene>
    <name evidence="2" type="ORF">WA026_023327</name>
</gene>
<feature type="compositionally biased region" description="Basic and acidic residues" evidence="1">
    <location>
        <begin position="226"/>
        <end position="239"/>
    </location>
</feature>
<name>A0AAW1UPZ8_9CUCU</name>
<dbReference type="AlphaFoldDB" id="A0AAW1UPZ8"/>
<evidence type="ECO:0000313" key="3">
    <source>
        <dbReference type="Proteomes" id="UP001431783"/>
    </source>
</evidence>
<sequence>MESVVADINTQEGMRENRNNLERLRVQTEKDSFLGRAWSVVETGENTIIQGNLMEFEVVKNDGRGSRREGEDKKLGTKKDGVQTSTPLSENSIEFEEGKGIFSILCRNQIEVKRKRTKDVGIQTEEEGAIGRQTTAQEIRVSIRVKLNEGELNRITEKDWPEVYDNRIDRKFITSPELKGNIVILAPVDRMKEHKFVKQRAGSRGLHNYIKCGKTQKRRSNCQKTGRLDNSRATSRERGRGCDLRGHYGGWSSLSVHLVVESSVAAKRKIVQCALHGYKAEVLLHERDTANANKENPRGANIKPRPL</sequence>
<accession>A0AAW1UPZ8</accession>
<keyword evidence="3" id="KW-1185">Reference proteome</keyword>
<proteinExistence type="predicted"/>
<dbReference type="Proteomes" id="UP001431783">
    <property type="component" value="Unassembled WGS sequence"/>
</dbReference>